<dbReference type="PATRIC" id="fig|401562.3.peg.235"/>
<dbReference type="Proteomes" id="UP000078272">
    <property type="component" value="Unassembled WGS sequence"/>
</dbReference>
<accession>A0A175RDI6</accession>
<dbReference type="PANTHER" id="PTHR38595:SF1">
    <property type="entry name" value="TYPE VI SECRETION SYSTEM COMPONENT TSSE1"/>
    <property type="match status" value="1"/>
</dbReference>
<dbReference type="InterPro" id="IPR017737">
    <property type="entry name" value="TssE1-like"/>
</dbReference>
<dbReference type="SUPFAM" id="SSF160719">
    <property type="entry name" value="gpW/gp25-like"/>
    <property type="match status" value="1"/>
</dbReference>
<dbReference type="EMBL" id="LDPZ01000010">
    <property type="protein sequence ID" value="KTQ97312.1"/>
    <property type="molecule type" value="Genomic_DNA"/>
</dbReference>
<evidence type="ECO:0000259" key="1">
    <source>
        <dbReference type="Pfam" id="PF04965"/>
    </source>
</evidence>
<gene>
    <name evidence="2" type="ORF">NS226_05085</name>
</gene>
<dbReference type="InterPro" id="IPR053176">
    <property type="entry name" value="T6SS_TssE1-like"/>
</dbReference>
<name>A0A175RDI6_9HYPH</name>
<sequence>MSNTRARPPVRLSLLDRLLAGDAPDPAREAGVASLRQSVRRDLEFLFNTRPCRESVPPELEELQASLLTYGLSDLQTRPMASERQREAFRREFENMIRRFEPRLRDVRVEMPRMDDSLDRTLRFRIRGLLVTEAGVEAIVYDTAIDPAARNLSITGIEASGA</sequence>
<dbReference type="InterPro" id="IPR007048">
    <property type="entry name" value="IraD/Gp25-like"/>
</dbReference>
<dbReference type="Gene3D" id="3.10.450.40">
    <property type="match status" value="1"/>
</dbReference>
<evidence type="ECO:0000313" key="2">
    <source>
        <dbReference type="EMBL" id="KTQ97312.1"/>
    </source>
</evidence>
<dbReference type="AlphaFoldDB" id="A0A175RDI6"/>
<organism evidence="2 3">
    <name type="scientific">Aureimonas ureilytica</name>
    <dbReference type="NCBI Taxonomy" id="401562"/>
    <lineage>
        <taxon>Bacteria</taxon>
        <taxon>Pseudomonadati</taxon>
        <taxon>Pseudomonadota</taxon>
        <taxon>Alphaproteobacteria</taxon>
        <taxon>Hyphomicrobiales</taxon>
        <taxon>Aurantimonadaceae</taxon>
        <taxon>Aureimonas</taxon>
    </lineage>
</organism>
<evidence type="ECO:0000313" key="3">
    <source>
        <dbReference type="Proteomes" id="UP000078272"/>
    </source>
</evidence>
<dbReference type="PANTHER" id="PTHR38595">
    <property type="entry name" value="CYTOPLASMIC PROTEIN-RELATED"/>
    <property type="match status" value="1"/>
</dbReference>
<dbReference type="Pfam" id="PF04965">
    <property type="entry name" value="GPW_gp25"/>
    <property type="match status" value="1"/>
</dbReference>
<proteinExistence type="predicted"/>
<dbReference type="NCBIfam" id="TIGR03357">
    <property type="entry name" value="VI_zyme"/>
    <property type="match status" value="1"/>
</dbReference>
<protein>
    <recommendedName>
        <fullName evidence="1">IraD/Gp25-like domain-containing protein</fullName>
    </recommendedName>
</protein>
<dbReference type="OrthoDB" id="119583at2"/>
<reference evidence="2 3" key="1">
    <citation type="journal article" date="2016" name="Front. Microbiol.">
        <title>Genomic Resource of Rice Seed Associated Bacteria.</title>
        <authorList>
            <person name="Midha S."/>
            <person name="Bansal K."/>
            <person name="Sharma S."/>
            <person name="Kumar N."/>
            <person name="Patil P.P."/>
            <person name="Chaudhry V."/>
            <person name="Patil P.B."/>
        </authorList>
    </citation>
    <scope>NUCLEOTIDE SEQUENCE [LARGE SCALE GENOMIC DNA]</scope>
    <source>
        <strain evidence="2 3">NS226</strain>
    </source>
</reference>
<dbReference type="RefSeq" id="WP_058634063.1">
    <property type="nucleotide sequence ID" value="NZ_LDPZ01000010.1"/>
</dbReference>
<feature type="domain" description="IraD/Gp25-like" evidence="1">
    <location>
        <begin position="34"/>
        <end position="132"/>
    </location>
</feature>
<comment type="caution">
    <text evidence="2">The sequence shown here is derived from an EMBL/GenBank/DDBJ whole genome shotgun (WGS) entry which is preliminary data.</text>
</comment>